<gene>
    <name evidence="13" type="ORF">F0562_014393</name>
</gene>
<evidence type="ECO:0000256" key="12">
    <source>
        <dbReference type="ARBA" id="ARBA00030350"/>
    </source>
</evidence>
<evidence type="ECO:0000256" key="9">
    <source>
        <dbReference type="ARBA" id="ARBA00023180"/>
    </source>
</evidence>
<keyword evidence="9" id="KW-0325">Glycoprotein</keyword>
<dbReference type="GO" id="GO:0016020">
    <property type="term" value="C:membrane"/>
    <property type="evidence" value="ECO:0007669"/>
    <property type="project" value="UniProtKB-SubCell"/>
</dbReference>
<evidence type="ECO:0000256" key="1">
    <source>
        <dbReference type="ARBA" id="ARBA00004167"/>
    </source>
</evidence>
<keyword evidence="4" id="KW-0328">Glycosyltransferase</keyword>
<dbReference type="PANTHER" id="PTHR31933">
    <property type="entry name" value="O-FUCOSYLTRANSFERASE 2-RELATED"/>
    <property type="match status" value="1"/>
</dbReference>
<dbReference type="GO" id="GO:0006004">
    <property type="term" value="P:fucose metabolic process"/>
    <property type="evidence" value="ECO:0007669"/>
    <property type="project" value="UniProtKB-KW"/>
</dbReference>
<dbReference type="PANTHER" id="PTHR31933:SF9">
    <property type="entry name" value="O-FUCOSYLTRANSFERASE 2"/>
    <property type="match status" value="1"/>
</dbReference>
<keyword evidence="8" id="KW-0472">Membrane</keyword>
<reference evidence="13 14" key="1">
    <citation type="submission" date="2019-09" db="EMBL/GenBank/DDBJ databases">
        <title>A chromosome-level genome assembly of the Chinese tupelo Nyssa sinensis.</title>
        <authorList>
            <person name="Yang X."/>
            <person name="Kang M."/>
            <person name="Yang Y."/>
            <person name="Xiong H."/>
            <person name="Wang M."/>
            <person name="Zhang Z."/>
            <person name="Wang Z."/>
            <person name="Wu H."/>
            <person name="Ma T."/>
            <person name="Liu J."/>
            <person name="Xi Z."/>
        </authorList>
    </citation>
    <scope>NUCLEOTIDE SEQUENCE [LARGE SCALE GENOMIC DNA]</scope>
    <source>
        <strain evidence="13">J267</strain>
        <tissue evidence="13">Leaf</tissue>
    </source>
</reference>
<evidence type="ECO:0000256" key="8">
    <source>
        <dbReference type="ARBA" id="ARBA00023136"/>
    </source>
</evidence>
<comment type="pathway">
    <text evidence="2">Glycan metabolism.</text>
</comment>
<comment type="subcellular location">
    <subcellularLocation>
        <location evidence="1">Membrane</location>
        <topology evidence="1">Single-pass membrane protein</topology>
    </subcellularLocation>
</comment>
<keyword evidence="14" id="KW-1185">Reference proteome</keyword>
<evidence type="ECO:0000256" key="5">
    <source>
        <dbReference type="ARBA" id="ARBA00022679"/>
    </source>
</evidence>
<evidence type="ECO:0000256" key="4">
    <source>
        <dbReference type="ARBA" id="ARBA00022676"/>
    </source>
</evidence>
<sequence>MVRVRVATETTKNEAEGIALKHKFLRANSSKISIPGELRKLVRGKKPQKTIYARLLAKAAHALAEGQNKPEPKGLWEEPFGPASSWRPCADQRNWEPSEGNNGYILVSANGGINQQRVAICNAVAVARLLNATLVVPKFLFNSVWRDVSQFSDIYQEEHFINYLKPDIRIVKELPKELQSLDLEAIGSVVTDADIMKEAKQSFYIKNILPILHRNRVVHFIGFGNRLASDPISIQLQRLRCRCNFHALQFVPKIQETESKMKKKKGRSVKASRYLALHLRFEIDMAAHSLCDFGGGEEERKELQAYREIHFPALTHIEKTTKLPSPVVLKSEGLCPLMPEETVLMLAALGFNRRTHIFLAGANIYGGQSRLAALTRLYPSLVTKENLLSSSEIEPFKNFSSQLAALDFIGCTAADAFAMTDSGSQLSSLVSGYRIYYGGGKMPTIRPNKRRLADIFLKNNTIEWKVFEQRVRKAVRQTKRVFSRPIGRSVYRFPRCYECMCNTE</sequence>
<dbReference type="CDD" id="cd11299">
    <property type="entry name" value="O-FucT_plant"/>
    <property type="match status" value="1"/>
</dbReference>
<dbReference type="InterPro" id="IPR024709">
    <property type="entry name" value="FucosylTrfase_pln"/>
</dbReference>
<comment type="similarity">
    <text evidence="3">Belongs to the glycosyltransferase GT106 family.</text>
</comment>
<dbReference type="AlphaFoldDB" id="A0A5J4ZSK7"/>
<evidence type="ECO:0000256" key="3">
    <source>
        <dbReference type="ARBA" id="ARBA00007737"/>
    </source>
</evidence>
<dbReference type="Pfam" id="PF10250">
    <property type="entry name" value="O-FucT"/>
    <property type="match status" value="1"/>
</dbReference>
<keyword evidence="10" id="KW-0294">Fucose metabolism</keyword>
<keyword evidence="5" id="KW-0808">Transferase</keyword>
<evidence type="ECO:0000256" key="11">
    <source>
        <dbReference type="ARBA" id="ARBA00023277"/>
    </source>
</evidence>
<evidence type="ECO:0000256" key="10">
    <source>
        <dbReference type="ARBA" id="ARBA00023253"/>
    </source>
</evidence>
<dbReference type="GO" id="GO:0016757">
    <property type="term" value="F:glycosyltransferase activity"/>
    <property type="evidence" value="ECO:0007669"/>
    <property type="project" value="UniProtKB-KW"/>
</dbReference>
<evidence type="ECO:0000313" key="13">
    <source>
        <dbReference type="EMBL" id="KAA8520137.1"/>
    </source>
</evidence>
<keyword evidence="11" id="KW-0119">Carbohydrate metabolism</keyword>
<evidence type="ECO:0000256" key="6">
    <source>
        <dbReference type="ARBA" id="ARBA00022692"/>
    </source>
</evidence>
<dbReference type="EMBL" id="CM018049">
    <property type="protein sequence ID" value="KAA8520137.1"/>
    <property type="molecule type" value="Genomic_DNA"/>
</dbReference>
<evidence type="ECO:0000256" key="7">
    <source>
        <dbReference type="ARBA" id="ARBA00022989"/>
    </source>
</evidence>
<evidence type="ECO:0000313" key="14">
    <source>
        <dbReference type="Proteomes" id="UP000325577"/>
    </source>
</evidence>
<dbReference type="Proteomes" id="UP000325577">
    <property type="component" value="Linkage Group LG6"/>
</dbReference>
<keyword evidence="7" id="KW-1133">Transmembrane helix</keyword>
<dbReference type="OrthoDB" id="1868072at2759"/>
<accession>A0A5J4ZSK7</accession>
<organism evidence="13 14">
    <name type="scientific">Nyssa sinensis</name>
    <dbReference type="NCBI Taxonomy" id="561372"/>
    <lineage>
        <taxon>Eukaryota</taxon>
        <taxon>Viridiplantae</taxon>
        <taxon>Streptophyta</taxon>
        <taxon>Embryophyta</taxon>
        <taxon>Tracheophyta</taxon>
        <taxon>Spermatophyta</taxon>
        <taxon>Magnoliopsida</taxon>
        <taxon>eudicotyledons</taxon>
        <taxon>Gunneridae</taxon>
        <taxon>Pentapetalae</taxon>
        <taxon>asterids</taxon>
        <taxon>Cornales</taxon>
        <taxon>Nyssaceae</taxon>
        <taxon>Nyssa</taxon>
    </lineage>
</organism>
<keyword evidence="6" id="KW-0812">Transmembrane</keyword>
<name>A0A5J4ZSK7_9ASTE</name>
<proteinExistence type="inferred from homology"/>
<evidence type="ECO:0000256" key="2">
    <source>
        <dbReference type="ARBA" id="ARBA00004881"/>
    </source>
</evidence>
<protein>
    <recommendedName>
        <fullName evidence="12">O-fucosyltransferase family protein</fullName>
    </recommendedName>
</protein>
<dbReference type="PIRSF" id="PIRSF009360">
    <property type="entry name" value="UCP009360"/>
    <property type="match status" value="1"/>
</dbReference>
<dbReference type="InterPro" id="IPR019378">
    <property type="entry name" value="GDP-Fuc_O-FucTrfase"/>
</dbReference>
<dbReference type="InterPro" id="IPR052272">
    <property type="entry name" value="GT106_glycosyltransferase"/>
</dbReference>